<gene>
    <name evidence="2" type="ORF">B5V51_4855</name>
</gene>
<protein>
    <submittedName>
        <fullName evidence="2">Uncharacterized protein</fullName>
    </submittedName>
</protein>
<proteinExistence type="predicted"/>
<comment type="caution">
    <text evidence="2">The sequence shown here is derived from an EMBL/GenBank/DDBJ whole genome shotgun (WGS) entry which is preliminary data.</text>
</comment>
<feature type="region of interest" description="Disordered" evidence="1">
    <location>
        <begin position="113"/>
        <end position="178"/>
    </location>
</feature>
<evidence type="ECO:0000313" key="2">
    <source>
        <dbReference type="EMBL" id="PCG68802.1"/>
    </source>
</evidence>
<organism evidence="2">
    <name type="scientific">Heliothis virescens</name>
    <name type="common">Tobacco budworm moth</name>
    <dbReference type="NCBI Taxonomy" id="7102"/>
    <lineage>
        <taxon>Eukaryota</taxon>
        <taxon>Metazoa</taxon>
        <taxon>Ecdysozoa</taxon>
        <taxon>Arthropoda</taxon>
        <taxon>Hexapoda</taxon>
        <taxon>Insecta</taxon>
        <taxon>Pterygota</taxon>
        <taxon>Neoptera</taxon>
        <taxon>Endopterygota</taxon>
        <taxon>Lepidoptera</taxon>
        <taxon>Glossata</taxon>
        <taxon>Ditrysia</taxon>
        <taxon>Noctuoidea</taxon>
        <taxon>Noctuidae</taxon>
        <taxon>Heliothinae</taxon>
        <taxon>Heliothis</taxon>
    </lineage>
</organism>
<evidence type="ECO:0000256" key="1">
    <source>
        <dbReference type="SAM" id="MobiDB-lite"/>
    </source>
</evidence>
<feature type="compositionally biased region" description="Pro residues" evidence="1">
    <location>
        <begin position="168"/>
        <end position="178"/>
    </location>
</feature>
<sequence>METWWIPSGQYWTLDPDYKKRRADAFDDWMFHALQMSASNGDDAFVFIPEDRERFLGMARRLLARVFFRRGYMQNLEEEPEEDTRPLHPLASLLYSVQQTKRHIHTHPLYTPNECRTEAVDPPQSTQPNGIHVQKDRGCGNAQGQSVPPPSRQPLSNAPGVSSEPGVSNPPPPPPLPY</sequence>
<name>A0A2A4JBJ9_HELVI</name>
<dbReference type="AlphaFoldDB" id="A0A2A4JBJ9"/>
<reference evidence="2" key="1">
    <citation type="submission" date="2017-09" db="EMBL/GenBank/DDBJ databases">
        <title>Contemporary evolution of a Lepidopteran species, Heliothis virescens, in response to modern agricultural practices.</title>
        <authorList>
            <person name="Fritz M.L."/>
            <person name="Deyonke A.M."/>
            <person name="Papanicolaou A."/>
            <person name="Micinski S."/>
            <person name="Westbrook J."/>
            <person name="Gould F."/>
        </authorList>
    </citation>
    <scope>NUCLEOTIDE SEQUENCE [LARGE SCALE GENOMIC DNA]</scope>
    <source>
        <strain evidence="2">HvINT-</strain>
        <tissue evidence="2">Whole body</tissue>
    </source>
</reference>
<accession>A0A2A4JBJ9</accession>
<dbReference type="EMBL" id="NWSH01002254">
    <property type="protein sequence ID" value="PCG68802.1"/>
    <property type="molecule type" value="Genomic_DNA"/>
</dbReference>